<dbReference type="PANTHER" id="PTHR34595:SF2">
    <property type="entry name" value="BLR2978 PROTEIN"/>
    <property type="match status" value="1"/>
</dbReference>
<gene>
    <name evidence="4" type="ORF">GCM10023147_43830</name>
</gene>
<dbReference type="Gene3D" id="3.40.50.11290">
    <property type="match status" value="1"/>
</dbReference>
<dbReference type="Pfam" id="PF04168">
    <property type="entry name" value="Alpha-E"/>
    <property type="match status" value="1"/>
</dbReference>
<feature type="region of interest" description="Disordered" evidence="1">
    <location>
        <begin position="1"/>
        <end position="28"/>
    </location>
</feature>
<organism evidence="4 5">
    <name type="scientific">Tsukamurella soli</name>
    <dbReference type="NCBI Taxonomy" id="644556"/>
    <lineage>
        <taxon>Bacteria</taxon>
        <taxon>Bacillati</taxon>
        <taxon>Actinomycetota</taxon>
        <taxon>Actinomycetes</taxon>
        <taxon>Mycobacteriales</taxon>
        <taxon>Tsukamurellaceae</taxon>
        <taxon>Tsukamurella</taxon>
    </lineage>
</organism>
<name>A0ABP8K9Q2_9ACTN</name>
<keyword evidence="5" id="KW-1185">Reference proteome</keyword>
<evidence type="ECO:0000259" key="2">
    <source>
        <dbReference type="Pfam" id="PF04168"/>
    </source>
</evidence>
<feature type="domain" description="Circularly permuted ATP-grasp type 2" evidence="3">
    <location>
        <begin position="122"/>
        <end position="498"/>
    </location>
</feature>
<dbReference type="EMBL" id="BAABFR010000102">
    <property type="protein sequence ID" value="GAA4402865.1"/>
    <property type="molecule type" value="Genomic_DNA"/>
</dbReference>
<evidence type="ECO:0000259" key="3">
    <source>
        <dbReference type="Pfam" id="PF14403"/>
    </source>
</evidence>
<evidence type="ECO:0000256" key="1">
    <source>
        <dbReference type="SAM" id="MobiDB-lite"/>
    </source>
</evidence>
<reference evidence="5" key="1">
    <citation type="journal article" date="2019" name="Int. J. Syst. Evol. Microbiol.">
        <title>The Global Catalogue of Microorganisms (GCM) 10K type strain sequencing project: providing services to taxonomists for standard genome sequencing and annotation.</title>
        <authorList>
            <consortium name="The Broad Institute Genomics Platform"/>
            <consortium name="The Broad Institute Genome Sequencing Center for Infectious Disease"/>
            <person name="Wu L."/>
            <person name="Ma J."/>
        </authorList>
    </citation>
    <scope>NUCLEOTIDE SEQUENCE [LARGE SCALE GENOMIC DNA]</scope>
    <source>
        <strain evidence="5">JCM 17688</strain>
    </source>
</reference>
<dbReference type="RefSeq" id="WP_345000131.1">
    <property type="nucleotide sequence ID" value="NZ_BAABFR010000102.1"/>
</dbReference>
<protein>
    <submittedName>
        <fullName evidence="4">Circularly permuted type 2 ATP-grasp protein</fullName>
    </submittedName>
</protein>
<dbReference type="InterPro" id="IPR025841">
    <property type="entry name" value="CP_ATPgrasp_2"/>
</dbReference>
<sequence>MIADAATPDRAGPGEHVDTGRSAESGNAARLGAATKALLTGYEPGERYDELLAADGALRPHWQPLAGRLTELGVGGLAQIQARVREMVDDDGITYNAPSGEGGSRTSGPFTSPTHWRLDSLPMMIDSDEWDRLARALVQRSLLFDAVLRDFYGPQRTLREQIVPPEVLFAHPGYIRRAVGVPAPGPRALFLHAVDLGRTPTGEFAAFADRTQAPSGVGYALADRRVLTRALPRMFRNATPRSLSPFAQTLRLSLIESAPQGVEDPTIVVLSPGALSETAFDQAYLASVLGVQLVEASDLTVRAGGLYMRSLGRHKRVDVVLRRVDSEFADPLDLRTDSRLGVVGLVELMTRGAVSVVNTLGSGVLENPVLHAYLPRLCRALLDEDLLLASTPTYHLATDPGRAVLAGPLDRLLLTRFPSRERVVGGRLSADGAEQLRARIAAEPELWCAKELVEFSRAPSLVARPSVGAVTPQGFGLRTFAVAQESGYAVMSGGLGQVLVDGEAGELMYSSAAKDVWVPISEDTRTGVRVATVPPRPRPAPPVAGPISTPRVLSDLFWMGRYAERAEAMVRLLAVARDRNADYRNRPWQPGATSLQPLLDAVVAVSTTGGTLGPLRAEGPDQTDVAGRLRALTVDSRTPGTVAHSFWRLVGATRAVRDQMSTGTWVVLGGAERAMARLVAAEDEDGGQLDLTLGDMLVSLLAFSGLARESMVRDPGWLMMDAGRRIERSLQLVALTMHTVVPERDAETETALLDAYLVACESAVTYRRRHHSVTLARSAVDLMYFDEANPRSLIYQLGRLRSDLTELPDELRSGPAERVVEDLTAQVERFDPDDTDIVEDGWRAPLAALLTAIGDGLQEVSDVLERTRFAPPGQARPLWSGTVPGGER</sequence>
<dbReference type="SUPFAM" id="SSF56059">
    <property type="entry name" value="Glutathione synthetase ATP-binding domain-like"/>
    <property type="match status" value="1"/>
</dbReference>
<accession>A0ABP8K9Q2</accession>
<dbReference type="InterPro" id="IPR007296">
    <property type="entry name" value="DUF403"/>
</dbReference>
<evidence type="ECO:0000313" key="5">
    <source>
        <dbReference type="Proteomes" id="UP001500635"/>
    </source>
</evidence>
<comment type="caution">
    <text evidence="4">The sequence shown here is derived from an EMBL/GenBank/DDBJ whole genome shotgun (WGS) entry which is preliminary data.</text>
</comment>
<dbReference type="PANTHER" id="PTHR34595">
    <property type="entry name" value="BLR5612 PROTEIN"/>
    <property type="match status" value="1"/>
</dbReference>
<dbReference type="InterPro" id="IPR051680">
    <property type="entry name" value="ATP-dep_Glu-Cys_Ligase-2"/>
</dbReference>
<dbReference type="Proteomes" id="UP001500635">
    <property type="component" value="Unassembled WGS sequence"/>
</dbReference>
<feature type="domain" description="DUF403" evidence="2">
    <location>
        <begin position="550"/>
        <end position="867"/>
    </location>
</feature>
<evidence type="ECO:0000313" key="4">
    <source>
        <dbReference type="EMBL" id="GAA4402865.1"/>
    </source>
</evidence>
<proteinExistence type="predicted"/>
<feature type="compositionally biased region" description="Basic and acidic residues" evidence="1">
    <location>
        <begin position="12"/>
        <end position="21"/>
    </location>
</feature>
<dbReference type="Pfam" id="PF14403">
    <property type="entry name" value="CP_ATPgrasp_2"/>
    <property type="match status" value="1"/>
</dbReference>